<dbReference type="RefSeq" id="WP_039123374.1">
    <property type="nucleotide sequence ID" value="NZ_CP010427.1"/>
</dbReference>
<protein>
    <recommendedName>
        <fullName evidence="5">YggT family protein</fullName>
    </recommendedName>
</protein>
<evidence type="ECO:0000256" key="1">
    <source>
        <dbReference type="ARBA" id="ARBA00010894"/>
    </source>
</evidence>
<keyword evidence="2" id="KW-0812">Transmembrane</keyword>
<name>A0A0A8E366_9GAMM</name>
<dbReference type="OrthoDB" id="9806665at2"/>
<organism evidence="3 4">
    <name type="scientific">Allofrancisella guangzhouensis</name>
    <dbReference type="NCBI Taxonomy" id="594679"/>
    <lineage>
        <taxon>Bacteria</taxon>
        <taxon>Pseudomonadati</taxon>
        <taxon>Pseudomonadota</taxon>
        <taxon>Gammaproteobacteria</taxon>
        <taxon>Thiotrichales</taxon>
        <taxon>Francisellaceae</taxon>
        <taxon>Allofrancisella</taxon>
    </lineage>
</organism>
<keyword evidence="2" id="KW-0472">Membrane</keyword>
<proteinExistence type="inferred from homology"/>
<dbReference type="AlphaFoldDB" id="A0A0A8E366"/>
<dbReference type="KEGG" id="fgu:SD28_01450"/>
<dbReference type="Pfam" id="PF02325">
    <property type="entry name" value="CCB3_YggT"/>
    <property type="match status" value="2"/>
</dbReference>
<feature type="transmembrane region" description="Helical" evidence="2">
    <location>
        <begin position="106"/>
        <end position="128"/>
    </location>
</feature>
<dbReference type="GO" id="GO:0016020">
    <property type="term" value="C:membrane"/>
    <property type="evidence" value="ECO:0007669"/>
    <property type="project" value="InterPro"/>
</dbReference>
<evidence type="ECO:0000313" key="3">
    <source>
        <dbReference type="EMBL" id="AJC48414.1"/>
    </source>
</evidence>
<dbReference type="InterPro" id="IPR003425">
    <property type="entry name" value="CCB3/YggT"/>
</dbReference>
<dbReference type="HOGENOM" id="CLU_089905_1_0_6"/>
<dbReference type="PANTHER" id="PTHR33219">
    <property type="entry name" value="YLMG HOMOLOG PROTEIN 2, CHLOROPLASTIC"/>
    <property type="match status" value="1"/>
</dbReference>
<accession>A0A0A8E366</accession>
<reference evidence="3 4" key="1">
    <citation type="submission" date="2014-12" db="EMBL/GenBank/DDBJ databases">
        <title>Complete genome sequence of Francisella guanzhouensis strain 08HL01032 isolated from air-conditioning system in China.</title>
        <authorList>
            <person name="Svensson D."/>
            <person name="Ohrman C."/>
            <person name="Backman S."/>
            <person name="Karlsson E."/>
            <person name="Nilsson E."/>
            <person name="Bystrom M."/>
            <person name="Larkeryd A."/>
            <person name="Stenberg P."/>
            <person name="Scholtz H.C."/>
            <person name="Forsman M."/>
            <person name="Sjodin A."/>
        </authorList>
    </citation>
    <scope>NUCLEOTIDE SEQUENCE [LARGE SCALE GENOMIC DNA]</scope>
    <source>
        <strain evidence="3 4">08HL01032</strain>
    </source>
</reference>
<dbReference type="EMBL" id="CP010427">
    <property type="protein sequence ID" value="AJC48414.1"/>
    <property type="molecule type" value="Genomic_DNA"/>
</dbReference>
<feature type="transmembrane region" description="Helical" evidence="2">
    <location>
        <begin position="165"/>
        <end position="186"/>
    </location>
</feature>
<dbReference type="PANTHER" id="PTHR33219:SF14">
    <property type="entry name" value="PROTEIN COFACTOR ASSEMBLY OF COMPLEX C SUBUNIT B CCB3, CHLOROPLASTIC-RELATED"/>
    <property type="match status" value="1"/>
</dbReference>
<dbReference type="Proteomes" id="UP000031104">
    <property type="component" value="Chromosome"/>
</dbReference>
<feature type="transmembrane region" description="Helical" evidence="2">
    <location>
        <begin position="76"/>
        <end position="99"/>
    </location>
</feature>
<dbReference type="STRING" id="594679.SD28_01450"/>
<evidence type="ECO:0000313" key="4">
    <source>
        <dbReference type="Proteomes" id="UP000031104"/>
    </source>
</evidence>
<comment type="similarity">
    <text evidence="1">Belongs to the YggT family.</text>
</comment>
<keyword evidence="2" id="KW-1133">Transmembrane helix</keyword>
<sequence>MLSGIINVAEFLINIVFGLYAFILLFRFFLQWVKADFYNPISQLVMRATNIIILPIRKFVPGFFGLDWSCIVATYFIFILENLLLALLKGLGISLVFILAKPILDIVFAVINMYVYLIIIRAIASWFIQGGYNPLFIIIFQVTEPLLVTARRLIKPRSGFDFSPIIVVVSLFCIQIFLQSILLQLFL</sequence>
<keyword evidence="4" id="KW-1185">Reference proteome</keyword>
<feature type="transmembrane region" description="Helical" evidence="2">
    <location>
        <begin position="12"/>
        <end position="30"/>
    </location>
</feature>
<evidence type="ECO:0008006" key="5">
    <source>
        <dbReference type="Google" id="ProtNLM"/>
    </source>
</evidence>
<evidence type="ECO:0000256" key="2">
    <source>
        <dbReference type="SAM" id="Phobius"/>
    </source>
</evidence>
<gene>
    <name evidence="3" type="ORF">SD28_01450</name>
</gene>